<comment type="caution">
    <text evidence="1">The sequence shown here is derived from an EMBL/GenBank/DDBJ whole genome shotgun (WGS) entry which is preliminary data.</text>
</comment>
<sequence>MANNIAFLLDNEIIYDKLSLQFHRSDERGAVVKSSARSAKGAAAEASEPGEFGRGCWAAGEYVADCHVCGELSSVRGGVFGFALHSFMHDRAFSRDSEDARFCLPMMG</sequence>
<reference evidence="1" key="1">
    <citation type="submission" date="2019-08" db="EMBL/GenBank/DDBJ databases">
        <authorList>
            <person name="Kucharzyk K."/>
            <person name="Murdoch R.W."/>
            <person name="Higgins S."/>
            <person name="Loffler F."/>
        </authorList>
    </citation>
    <scope>NUCLEOTIDE SEQUENCE</scope>
</reference>
<protein>
    <submittedName>
        <fullName evidence="1">Uncharacterized protein</fullName>
    </submittedName>
</protein>
<organism evidence="1">
    <name type="scientific">bioreactor metagenome</name>
    <dbReference type="NCBI Taxonomy" id="1076179"/>
    <lineage>
        <taxon>unclassified sequences</taxon>
        <taxon>metagenomes</taxon>
        <taxon>ecological metagenomes</taxon>
    </lineage>
</organism>
<evidence type="ECO:0000313" key="1">
    <source>
        <dbReference type="EMBL" id="MPM93889.1"/>
    </source>
</evidence>
<dbReference type="EMBL" id="VSSQ01040598">
    <property type="protein sequence ID" value="MPM93889.1"/>
    <property type="molecule type" value="Genomic_DNA"/>
</dbReference>
<accession>A0A645DX98</accession>
<gene>
    <name evidence="1" type="ORF">SDC9_141031</name>
</gene>
<dbReference type="AlphaFoldDB" id="A0A645DX98"/>
<proteinExistence type="predicted"/>
<name>A0A645DX98_9ZZZZ</name>